<evidence type="ECO:0000313" key="6">
    <source>
        <dbReference type="EMBL" id="GIG23716.1"/>
    </source>
</evidence>
<dbReference type="SUPFAM" id="SSF46785">
    <property type="entry name" value="Winged helix' DNA-binding domain"/>
    <property type="match status" value="1"/>
</dbReference>
<sequence>MTAAPPTAPSTAPATALGHPSPGTDSPQQELLRAVERFGRAIRETSFLLSKEYPCSRGSVPIVRMLERRGTMQVSDIADVLHVDISVASRQVSSLVDEGYVERAVDDGDRRVRTLRLTPAGQVLATEMRAGLDRRMAETFAGWTPEDITACAGTLDRLTGTLETSTHAPAPREPTG</sequence>
<dbReference type="InterPro" id="IPR011991">
    <property type="entry name" value="ArsR-like_HTH"/>
</dbReference>
<protein>
    <recommendedName>
        <fullName evidence="5">HTH marR-type domain-containing protein</fullName>
    </recommendedName>
</protein>
<dbReference type="PANTHER" id="PTHR33164:SF57">
    <property type="entry name" value="MARR-FAMILY TRANSCRIPTIONAL REGULATOR"/>
    <property type="match status" value="1"/>
</dbReference>
<keyword evidence="2" id="KW-0238">DNA-binding</keyword>
<dbReference type="AlphaFoldDB" id="A0A919P8V2"/>
<dbReference type="Proteomes" id="UP000632740">
    <property type="component" value="Unassembled WGS sequence"/>
</dbReference>
<dbReference type="PRINTS" id="PR00598">
    <property type="entry name" value="HTHMARR"/>
</dbReference>
<evidence type="ECO:0000256" key="3">
    <source>
        <dbReference type="ARBA" id="ARBA00023163"/>
    </source>
</evidence>
<keyword evidence="7" id="KW-1185">Reference proteome</keyword>
<keyword evidence="3" id="KW-0804">Transcription</keyword>
<dbReference type="InterPro" id="IPR036388">
    <property type="entry name" value="WH-like_DNA-bd_sf"/>
</dbReference>
<dbReference type="PROSITE" id="PS01117">
    <property type="entry name" value="HTH_MARR_1"/>
    <property type="match status" value="1"/>
</dbReference>
<feature type="compositionally biased region" description="Low complexity" evidence="4">
    <location>
        <begin position="1"/>
        <end position="16"/>
    </location>
</feature>
<reference evidence="6" key="1">
    <citation type="submission" date="2021-01" db="EMBL/GenBank/DDBJ databases">
        <title>Whole genome shotgun sequence of Cellulomonas chitinilytica NBRC 110799.</title>
        <authorList>
            <person name="Komaki H."/>
            <person name="Tamura T."/>
        </authorList>
    </citation>
    <scope>NUCLEOTIDE SEQUENCE</scope>
    <source>
        <strain evidence="6">NBRC 110799</strain>
    </source>
</reference>
<accession>A0A919P8V2</accession>
<evidence type="ECO:0000256" key="4">
    <source>
        <dbReference type="SAM" id="MobiDB-lite"/>
    </source>
</evidence>
<gene>
    <name evidence="6" type="ORF">Cch01nite_44400</name>
</gene>
<evidence type="ECO:0000256" key="1">
    <source>
        <dbReference type="ARBA" id="ARBA00023015"/>
    </source>
</evidence>
<name>A0A919P8V2_9CELL</name>
<feature type="domain" description="HTH marR-type" evidence="5">
    <location>
        <begin position="28"/>
        <end position="160"/>
    </location>
</feature>
<evidence type="ECO:0000259" key="5">
    <source>
        <dbReference type="PROSITE" id="PS50995"/>
    </source>
</evidence>
<dbReference type="GO" id="GO:0003677">
    <property type="term" value="F:DNA binding"/>
    <property type="evidence" value="ECO:0007669"/>
    <property type="project" value="UniProtKB-KW"/>
</dbReference>
<dbReference type="GO" id="GO:0006950">
    <property type="term" value="P:response to stress"/>
    <property type="evidence" value="ECO:0007669"/>
    <property type="project" value="TreeGrafter"/>
</dbReference>
<dbReference type="Gene3D" id="1.10.10.10">
    <property type="entry name" value="Winged helix-like DNA-binding domain superfamily/Winged helix DNA-binding domain"/>
    <property type="match status" value="1"/>
</dbReference>
<dbReference type="InterPro" id="IPR039422">
    <property type="entry name" value="MarR/SlyA-like"/>
</dbReference>
<dbReference type="Pfam" id="PF01047">
    <property type="entry name" value="MarR"/>
    <property type="match status" value="1"/>
</dbReference>
<comment type="caution">
    <text evidence="6">The sequence shown here is derived from an EMBL/GenBank/DDBJ whole genome shotgun (WGS) entry which is preliminary data.</text>
</comment>
<dbReference type="GO" id="GO:0003700">
    <property type="term" value="F:DNA-binding transcription factor activity"/>
    <property type="evidence" value="ECO:0007669"/>
    <property type="project" value="InterPro"/>
</dbReference>
<dbReference type="InterPro" id="IPR000835">
    <property type="entry name" value="HTH_MarR-typ"/>
</dbReference>
<dbReference type="EMBL" id="BONK01000023">
    <property type="protein sequence ID" value="GIG23716.1"/>
    <property type="molecule type" value="Genomic_DNA"/>
</dbReference>
<proteinExistence type="predicted"/>
<feature type="region of interest" description="Disordered" evidence="4">
    <location>
        <begin position="1"/>
        <end position="27"/>
    </location>
</feature>
<dbReference type="InterPro" id="IPR023187">
    <property type="entry name" value="Tscrpt_reg_MarR-type_CS"/>
</dbReference>
<dbReference type="RefSeq" id="WP_203758717.1">
    <property type="nucleotide sequence ID" value="NZ_BONK01000023.1"/>
</dbReference>
<evidence type="ECO:0000313" key="7">
    <source>
        <dbReference type="Proteomes" id="UP000632740"/>
    </source>
</evidence>
<dbReference type="CDD" id="cd00090">
    <property type="entry name" value="HTH_ARSR"/>
    <property type="match status" value="1"/>
</dbReference>
<dbReference type="PROSITE" id="PS50995">
    <property type="entry name" value="HTH_MARR_2"/>
    <property type="match status" value="1"/>
</dbReference>
<dbReference type="PANTHER" id="PTHR33164">
    <property type="entry name" value="TRANSCRIPTIONAL REGULATOR, MARR FAMILY"/>
    <property type="match status" value="1"/>
</dbReference>
<evidence type="ECO:0000256" key="2">
    <source>
        <dbReference type="ARBA" id="ARBA00023125"/>
    </source>
</evidence>
<dbReference type="SMART" id="SM00347">
    <property type="entry name" value="HTH_MARR"/>
    <property type="match status" value="1"/>
</dbReference>
<dbReference type="InterPro" id="IPR036390">
    <property type="entry name" value="WH_DNA-bd_sf"/>
</dbReference>
<organism evidence="6 7">
    <name type="scientific">Cellulomonas chitinilytica</name>
    <dbReference type="NCBI Taxonomy" id="398759"/>
    <lineage>
        <taxon>Bacteria</taxon>
        <taxon>Bacillati</taxon>
        <taxon>Actinomycetota</taxon>
        <taxon>Actinomycetes</taxon>
        <taxon>Micrococcales</taxon>
        <taxon>Cellulomonadaceae</taxon>
        <taxon>Cellulomonas</taxon>
    </lineage>
</organism>
<keyword evidence="1" id="KW-0805">Transcription regulation</keyword>